<dbReference type="SUPFAM" id="SSF54197">
    <property type="entry name" value="HIT-like"/>
    <property type="match status" value="1"/>
</dbReference>
<dbReference type="EMBL" id="WSFT01000005">
    <property type="protein sequence ID" value="MBS4536881.1"/>
    <property type="molecule type" value="Genomic_DNA"/>
</dbReference>
<organism evidence="5 6">
    <name type="scientific">Anaeromonas frigoriresistens</name>
    <dbReference type="NCBI Taxonomy" id="2683708"/>
    <lineage>
        <taxon>Bacteria</taxon>
        <taxon>Bacillati</taxon>
        <taxon>Bacillota</taxon>
        <taxon>Tissierellia</taxon>
        <taxon>Tissierellales</taxon>
        <taxon>Thermohalobacteraceae</taxon>
        <taxon>Anaeromonas</taxon>
    </lineage>
</organism>
<dbReference type="PROSITE" id="PS51084">
    <property type="entry name" value="HIT_2"/>
    <property type="match status" value="1"/>
</dbReference>
<reference evidence="5" key="1">
    <citation type="submission" date="2019-12" db="EMBL/GenBank/DDBJ databases">
        <title>Clostridiaceae gen. nov. sp. nov., isolated from sediment in Xinjiang, China.</title>
        <authorList>
            <person name="Zhang R."/>
        </authorList>
    </citation>
    <scope>NUCLEOTIDE SEQUENCE</scope>
    <source>
        <strain evidence="5">D2Q-11</strain>
    </source>
</reference>
<feature type="short sequence motif" description="Histidine triad motif" evidence="2 3">
    <location>
        <begin position="98"/>
        <end position="102"/>
    </location>
</feature>
<evidence type="ECO:0000313" key="5">
    <source>
        <dbReference type="EMBL" id="MBS4536881.1"/>
    </source>
</evidence>
<dbReference type="GO" id="GO:0003824">
    <property type="term" value="F:catalytic activity"/>
    <property type="evidence" value="ECO:0007669"/>
    <property type="project" value="InterPro"/>
</dbReference>
<comment type="caution">
    <text evidence="5">The sequence shown here is derived from an EMBL/GenBank/DDBJ whole genome shotgun (WGS) entry which is preliminary data.</text>
</comment>
<feature type="domain" description="HIT" evidence="4">
    <location>
        <begin position="5"/>
        <end position="114"/>
    </location>
</feature>
<dbReference type="PANTHER" id="PTHR23089">
    <property type="entry name" value="HISTIDINE TRIAD HIT PROTEIN"/>
    <property type="match status" value="1"/>
</dbReference>
<dbReference type="Proteomes" id="UP000724672">
    <property type="component" value="Unassembled WGS sequence"/>
</dbReference>
<dbReference type="Pfam" id="PF01230">
    <property type="entry name" value="HIT"/>
    <property type="match status" value="1"/>
</dbReference>
<dbReference type="AlphaFoldDB" id="A0A942UUX2"/>
<sequence length="114" mass="12769">MNECIFCKIINKEIPSEIVYEDELILAFNDIEAKAPTHILVIPKKHIPSLNDLKEEDSKIISHIFSIIPKVAEKNGINKSGYRVVNNCGKDGGQTVDHIHFHVLGGRNLTWPPG</sequence>
<proteinExistence type="predicted"/>
<evidence type="ECO:0000256" key="1">
    <source>
        <dbReference type="PIRSR" id="PIRSR601310-1"/>
    </source>
</evidence>
<evidence type="ECO:0000313" key="6">
    <source>
        <dbReference type="Proteomes" id="UP000724672"/>
    </source>
</evidence>
<evidence type="ECO:0000256" key="3">
    <source>
        <dbReference type="PROSITE-ProRule" id="PRU00464"/>
    </source>
</evidence>
<accession>A0A942UUX2</accession>
<gene>
    <name evidence="5" type="ORF">GOQ27_00310</name>
</gene>
<name>A0A942UUX2_9FIRM</name>
<protein>
    <submittedName>
        <fullName evidence="5">Histidine triad nucleotide-binding protein</fullName>
    </submittedName>
</protein>
<dbReference type="Gene3D" id="3.30.428.10">
    <property type="entry name" value="HIT-like"/>
    <property type="match status" value="1"/>
</dbReference>
<keyword evidence="6" id="KW-1185">Reference proteome</keyword>
<evidence type="ECO:0000256" key="2">
    <source>
        <dbReference type="PIRSR" id="PIRSR601310-3"/>
    </source>
</evidence>
<dbReference type="RefSeq" id="WP_203364813.1">
    <property type="nucleotide sequence ID" value="NZ_WSFT01000005.1"/>
</dbReference>
<dbReference type="InterPro" id="IPR036265">
    <property type="entry name" value="HIT-like_sf"/>
</dbReference>
<feature type="active site" description="Tele-AMP-histidine intermediate" evidence="1">
    <location>
        <position position="100"/>
    </location>
</feature>
<dbReference type="InterPro" id="IPR019808">
    <property type="entry name" value="Histidine_triad_CS"/>
</dbReference>
<dbReference type="InterPro" id="IPR001310">
    <property type="entry name" value="Histidine_triad_HIT"/>
</dbReference>
<dbReference type="InterPro" id="IPR011146">
    <property type="entry name" value="HIT-like"/>
</dbReference>
<dbReference type="PROSITE" id="PS00892">
    <property type="entry name" value="HIT_1"/>
    <property type="match status" value="1"/>
</dbReference>
<dbReference type="CDD" id="cd01276">
    <property type="entry name" value="PKCI_related"/>
    <property type="match status" value="1"/>
</dbReference>
<evidence type="ECO:0000259" key="4">
    <source>
        <dbReference type="PROSITE" id="PS51084"/>
    </source>
</evidence>
<dbReference type="PRINTS" id="PR00332">
    <property type="entry name" value="HISTRIAD"/>
</dbReference>